<reference evidence="7 8" key="1">
    <citation type="submission" date="2019-08" db="EMBL/GenBank/DDBJ databases">
        <title>In-depth cultivation of the pig gut microbiome towards novel bacterial diversity and tailored functional studies.</title>
        <authorList>
            <person name="Wylensek D."/>
            <person name="Hitch T.C.A."/>
            <person name="Clavel T."/>
        </authorList>
    </citation>
    <scope>NUCLEOTIDE SEQUENCE [LARGE SCALE GENOMIC DNA]</scope>
    <source>
        <strain evidence="7 8">WCA-470BD-2E</strain>
    </source>
</reference>
<organism evidence="7 8">
    <name type="scientific">Lactobacillus equicursoris</name>
    <dbReference type="NCBI Taxonomy" id="420645"/>
    <lineage>
        <taxon>Bacteria</taxon>
        <taxon>Bacillati</taxon>
        <taxon>Bacillota</taxon>
        <taxon>Bacilli</taxon>
        <taxon>Lactobacillales</taxon>
        <taxon>Lactobacillaceae</taxon>
        <taxon>Lactobacillus</taxon>
    </lineage>
</organism>
<dbReference type="Pfam" id="PF01119">
    <property type="entry name" value="DNA_mis_repair"/>
    <property type="match status" value="1"/>
</dbReference>
<gene>
    <name evidence="4 7" type="primary">mutL</name>
    <name evidence="7" type="ORF">FYJ61_05930</name>
</gene>
<dbReference type="Pfam" id="PF08676">
    <property type="entry name" value="MutL_C"/>
    <property type="match status" value="1"/>
</dbReference>
<dbReference type="Pfam" id="PF13589">
    <property type="entry name" value="HATPase_c_3"/>
    <property type="match status" value="1"/>
</dbReference>
<comment type="caution">
    <text evidence="7">The sequence shown here is derived from an EMBL/GenBank/DDBJ whole genome shotgun (WGS) entry which is preliminary data.</text>
</comment>
<evidence type="ECO:0000256" key="4">
    <source>
        <dbReference type="HAMAP-Rule" id="MF_00149"/>
    </source>
</evidence>
<dbReference type="GO" id="GO:0016887">
    <property type="term" value="F:ATP hydrolysis activity"/>
    <property type="evidence" value="ECO:0007669"/>
    <property type="project" value="InterPro"/>
</dbReference>
<sequence>MAEIHELSENLTNQIAAGEVIERPASVVKELVENAIDAEATRIRVEVLKSGLTQISVQDNGIGIAPDQIDLAFMRHATSKIKNERDLFNIATLGFRGEALASIAAVSHAEILTSTDGQIGTKAGFSGGIKNFQEDAGSPKGTKITVRDLFYNTPARLKYLKSPKTELLKIVDIVDRIALGHPEISLTLASDGKVLLRTPGNGNLKQDVANIYGRKVAEEMLTVESEDPDFTLYGLVSQPDLTRSNRNFISILLNGRYIKNYQLAAALMDGYGTQLAGKKYPIAVLAIEADPLLVDVNVHPTKEEVRLSKEKELSRLITGAVSQALLGQEEAGSGSSPLFKLTPYKNKTEMDQLEFNLGKNVVDSKRPDGFSLPKVSEAEPKAIEKVKTKQAESAFEAKADVDLKNKQLEEAKKESEEKAAVRDYVDLNQVREDDQYVLTKTWDQNVLDQAQFPPFAGEDQAVGEELIAPADRALAANLPELTLLGQTKAYLVASHKEDLYLLDQVAVRRRLEYDKIVSSIQKAENYQQGLLEPMVFDFGPYDYEKLKDQLPKLKKLGLILEDFGQNALLMRSYPTWIKGDPMSEIRELLDQFLNARKLDEGKMVSFLAAKAAEMAVPRRIKLSGSEASQLLRDIAKASDPYRDASGQVAIVRLSQTDLGKLFKKN</sequence>
<dbReference type="InterPro" id="IPR042121">
    <property type="entry name" value="MutL_C_regsub"/>
</dbReference>
<dbReference type="InterPro" id="IPR014762">
    <property type="entry name" value="DNA_mismatch_repair_CS"/>
</dbReference>
<dbReference type="AlphaFoldDB" id="A0A844FP34"/>
<name>A0A844FP34_9LACO</name>
<evidence type="ECO:0000313" key="8">
    <source>
        <dbReference type="Proteomes" id="UP000452141"/>
    </source>
</evidence>
<dbReference type="GO" id="GO:0032300">
    <property type="term" value="C:mismatch repair complex"/>
    <property type="evidence" value="ECO:0007669"/>
    <property type="project" value="InterPro"/>
</dbReference>
<keyword evidence="7" id="KW-0540">Nuclease</keyword>
<keyword evidence="3 4" id="KW-0234">DNA repair</keyword>
<comment type="similarity">
    <text evidence="1 4">Belongs to the DNA mismatch repair MutL/HexB family.</text>
</comment>
<keyword evidence="2 4" id="KW-0227">DNA damage</keyword>
<dbReference type="SMART" id="SM00853">
    <property type="entry name" value="MutL_C"/>
    <property type="match status" value="1"/>
</dbReference>
<dbReference type="InterPro" id="IPR037198">
    <property type="entry name" value="MutL_C_sf"/>
</dbReference>
<dbReference type="Gene3D" id="3.30.1540.20">
    <property type="entry name" value="MutL, C-terminal domain, dimerisation subdomain"/>
    <property type="match status" value="1"/>
</dbReference>
<keyword evidence="7" id="KW-0255">Endonuclease</keyword>
<dbReference type="FunFam" id="3.30.565.10:FF:000003">
    <property type="entry name" value="DNA mismatch repair endonuclease MutL"/>
    <property type="match status" value="1"/>
</dbReference>
<keyword evidence="7" id="KW-0378">Hydrolase</keyword>
<dbReference type="SUPFAM" id="SSF55874">
    <property type="entry name" value="ATPase domain of HSP90 chaperone/DNA topoisomerase II/histidine kinase"/>
    <property type="match status" value="1"/>
</dbReference>
<dbReference type="HAMAP" id="MF_00149">
    <property type="entry name" value="DNA_mis_repair"/>
    <property type="match status" value="1"/>
</dbReference>
<dbReference type="CDD" id="cd16926">
    <property type="entry name" value="HATPase_MutL-MLH-PMS-like"/>
    <property type="match status" value="1"/>
</dbReference>
<protein>
    <recommendedName>
        <fullName evidence="4">DNA mismatch repair protein MutL</fullName>
    </recommendedName>
</protein>
<dbReference type="PROSITE" id="PS00058">
    <property type="entry name" value="DNA_MISMATCH_REPAIR_1"/>
    <property type="match status" value="1"/>
</dbReference>
<dbReference type="GO" id="GO:0140664">
    <property type="term" value="F:ATP-dependent DNA damage sensor activity"/>
    <property type="evidence" value="ECO:0007669"/>
    <property type="project" value="InterPro"/>
</dbReference>
<dbReference type="InterPro" id="IPR042120">
    <property type="entry name" value="MutL_C_dimsub"/>
</dbReference>
<dbReference type="SUPFAM" id="SSF118116">
    <property type="entry name" value="DNA mismatch repair protein MutL"/>
    <property type="match status" value="1"/>
</dbReference>
<dbReference type="Gene3D" id="3.30.1370.100">
    <property type="entry name" value="MutL, C-terminal domain, regulatory subdomain"/>
    <property type="match status" value="1"/>
</dbReference>
<dbReference type="SMART" id="SM01340">
    <property type="entry name" value="DNA_mis_repair"/>
    <property type="match status" value="1"/>
</dbReference>
<evidence type="ECO:0000259" key="5">
    <source>
        <dbReference type="SMART" id="SM00853"/>
    </source>
</evidence>
<dbReference type="InterPro" id="IPR014721">
    <property type="entry name" value="Ribsml_uS5_D2-typ_fold_subgr"/>
</dbReference>
<dbReference type="GO" id="GO:0004519">
    <property type="term" value="F:endonuclease activity"/>
    <property type="evidence" value="ECO:0007669"/>
    <property type="project" value="UniProtKB-KW"/>
</dbReference>
<proteinExistence type="inferred from homology"/>
<dbReference type="InterPro" id="IPR036890">
    <property type="entry name" value="HATPase_C_sf"/>
</dbReference>
<evidence type="ECO:0000256" key="2">
    <source>
        <dbReference type="ARBA" id="ARBA00022763"/>
    </source>
</evidence>
<evidence type="ECO:0000256" key="3">
    <source>
        <dbReference type="ARBA" id="ARBA00023204"/>
    </source>
</evidence>
<dbReference type="NCBIfam" id="TIGR00585">
    <property type="entry name" value="mutl"/>
    <property type="match status" value="1"/>
</dbReference>
<dbReference type="GO" id="GO:0030983">
    <property type="term" value="F:mismatched DNA binding"/>
    <property type="evidence" value="ECO:0007669"/>
    <property type="project" value="InterPro"/>
</dbReference>
<comment type="function">
    <text evidence="4">This protein is involved in the repair of mismatches in DNA. It is required for dam-dependent methyl-directed DNA mismatch repair. May act as a 'molecular matchmaker', a protein that promotes the formation of a stable complex between two or more DNA-binding proteins in an ATP-dependent manner without itself being part of a final effector complex.</text>
</comment>
<dbReference type="PANTHER" id="PTHR10073:SF12">
    <property type="entry name" value="DNA MISMATCH REPAIR PROTEIN MLH1"/>
    <property type="match status" value="1"/>
</dbReference>
<feature type="domain" description="DNA mismatch repair protein S5" evidence="6">
    <location>
        <begin position="208"/>
        <end position="326"/>
    </location>
</feature>
<dbReference type="Gene3D" id="3.30.565.10">
    <property type="entry name" value="Histidine kinase-like ATPase, C-terminal domain"/>
    <property type="match status" value="1"/>
</dbReference>
<dbReference type="RefSeq" id="WP_154486944.1">
    <property type="nucleotide sequence ID" value="NZ_VUMW01000014.1"/>
</dbReference>
<dbReference type="InterPro" id="IPR014790">
    <property type="entry name" value="MutL_C"/>
</dbReference>
<dbReference type="InterPro" id="IPR038973">
    <property type="entry name" value="MutL/Mlh/Pms-like"/>
</dbReference>
<dbReference type="GO" id="GO:0006298">
    <property type="term" value="P:mismatch repair"/>
    <property type="evidence" value="ECO:0007669"/>
    <property type="project" value="UniProtKB-UniRule"/>
</dbReference>
<feature type="domain" description="MutL C-terminal dimerisation" evidence="5">
    <location>
        <begin position="483"/>
        <end position="622"/>
    </location>
</feature>
<dbReference type="EMBL" id="VUMW01000014">
    <property type="protein sequence ID" value="MST80003.1"/>
    <property type="molecule type" value="Genomic_DNA"/>
</dbReference>
<dbReference type="InterPro" id="IPR002099">
    <property type="entry name" value="MutL/Mlh/PMS"/>
</dbReference>
<dbReference type="Proteomes" id="UP000452141">
    <property type="component" value="Unassembled WGS sequence"/>
</dbReference>
<evidence type="ECO:0000256" key="1">
    <source>
        <dbReference type="ARBA" id="ARBA00006082"/>
    </source>
</evidence>
<dbReference type="CDD" id="cd00782">
    <property type="entry name" value="MutL_Trans"/>
    <property type="match status" value="1"/>
</dbReference>
<dbReference type="PANTHER" id="PTHR10073">
    <property type="entry name" value="DNA MISMATCH REPAIR PROTEIN MLH, PMS, MUTL"/>
    <property type="match status" value="1"/>
</dbReference>
<dbReference type="InterPro" id="IPR020667">
    <property type="entry name" value="DNA_mismatch_repair_MutL"/>
</dbReference>
<evidence type="ECO:0000259" key="6">
    <source>
        <dbReference type="SMART" id="SM01340"/>
    </source>
</evidence>
<dbReference type="SUPFAM" id="SSF54211">
    <property type="entry name" value="Ribosomal protein S5 domain 2-like"/>
    <property type="match status" value="1"/>
</dbReference>
<dbReference type="GO" id="GO:0005524">
    <property type="term" value="F:ATP binding"/>
    <property type="evidence" value="ECO:0007669"/>
    <property type="project" value="InterPro"/>
</dbReference>
<accession>A0A844FP34</accession>
<dbReference type="InterPro" id="IPR013507">
    <property type="entry name" value="DNA_mismatch_S5_2-like"/>
</dbReference>
<evidence type="ECO:0000313" key="7">
    <source>
        <dbReference type="EMBL" id="MST80003.1"/>
    </source>
</evidence>
<dbReference type="Gene3D" id="3.30.230.10">
    <property type="match status" value="1"/>
</dbReference>
<dbReference type="InterPro" id="IPR020568">
    <property type="entry name" value="Ribosomal_Su5_D2-typ_SF"/>
</dbReference>